<name>A0ABU9BPS8_9BURK</name>
<sequence length="610" mass="68508">MTVAVVLRGAWVALGMALVASAQGADAPPAAPAQKVMRYAFPVAETGFDPAQITDVYSRIVAANIFEAPLTYDFLARPVALKPGTTVGLPEISPDFRRFTFRIKPGIHFADDPAFKGQKRELVAADYVYAIKRHYDPRWKSGNLYIFENAKILGLSELRARALKNQTPFDYDTEVEGLKTIDRYTFVVTVAEPMPRLAYQFADSAVAGAVAREVIEADPDHAMQRPVGTGPYRLAEWRRSSLIVLERNPNYREVFYDATPPAGDATSQAIAQRLKGQRLPLIDRVEVAIVEESQPRLLAFLNAEHDWIERLPPELTGKVMANGRLLPNLEKRGLHLERMVGVDVSYSYFGMENPVVGGYTPEKVALRRAMSLAYDVQGEITLVRQGQGVPAQAIVPPQMPGYAAGFKSEMSEHDVGKARALLDLYGYTDRDGDGWRELPDGSPLVIEYAAQPDQQSRLLQEQWQRAMNALKIRIEFKLAKWPEQLKSSRAGKLMMWGVNWSATVPDASDMLGLMYGPNKGQSNHARFDLPAYNTLYERQSVLPDGPERESLIHEAKKLGIAYMPYKISAHRIVNDVMQPWVFGYRRHPYLRGYWQYLDIDPALRSRSLQP</sequence>
<dbReference type="InterPro" id="IPR030678">
    <property type="entry name" value="Peptide/Ni-bd"/>
</dbReference>
<dbReference type="PANTHER" id="PTHR30290:SF10">
    <property type="entry name" value="PERIPLASMIC OLIGOPEPTIDE-BINDING PROTEIN-RELATED"/>
    <property type="match status" value="1"/>
</dbReference>
<dbReference type="Gene3D" id="3.10.105.10">
    <property type="entry name" value="Dipeptide-binding Protein, Domain 3"/>
    <property type="match status" value="1"/>
</dbReference>
<protein>
    <submittedName>
        <fullName evidence="7">ABC transporter substrate-binding protein</fullName>
    </submittedName>
</protein>
<evidence type="ECO:0000256" key="1">
    <source>
        <dbReference type="ARBA" id="ARBA00004196"/>
    </source>
</evidence>
<reference evidence="7 8" key="1">
    <citation type="submission" date="2024-04" db="EMBL/GenBank/DDBJ databases">
        <title>Novel species of the genus Ideonella isolated from streams.</title>
        <authorList>
            <person name="Lu H."/>
        </authorList>
    </citation>
    <scope>NUCLEOTIDE SEQUENCE [LARGE SCALE GENOMIC DNA]</scope>
    <source>
        <strain evidence="7 8">DXS29W</strain>
    </source>
</reference>
<dbReference type="Gene3D" id="3.90.76.10">
    <property type="entry name" value="Dipeptide-binding Protein, Domain 1"/>
    <property type="match status" value="1"/>
</dbReference>
<feature type="signal peptide" evidence="5">
    <location>
        <begin position="1"/>
        <end position="22"/>
    </location>
</feature>
<keyword evidence="8" id="KW-1185">Reference proteome</keyword>
<keyword evidence="3" id="KW-0813">Transport</keyword>
<accession>A0ABU9BPS8</accession>
<gene>
    <name evidence="7" type="ORF">AACH06_08755</name>
</gene>
<keyword evidence="4 5" id="KW-0732">Signal</keyword>
<proteinExistence type="inferred from homology"/>
<comment type="subcellular location">
    <subcellularLocation>
        <location evidence="1">Cell envelope</location>
    </subcellularLocation>
</comment>
<evidence type="ECO:0000313" key="8">
    <source>
        <dbReference type="Proteomes" id="UP001371218"/>
    </source>
</evidence>
<dbReference type="SUPFAM" id="SSF53850">
    <property type="entry name" value="Periplasmic binding protein-like II"/>
    <property type="match status" value="1"/>
</dbReference>
<comment type="caution">
    <text evidence="7">The sequence shown here is derived from an EMBL/GenBank/DDBJ whole genome shotgun (WGS) entry which is preliminary data.</text>
</comment>
<dbReference type="Gene3D" id="3.40.190.10">
    <property type="entry name" value="Periplasmic binding protein-like II"/>
    <property type="match status" value="1"/>
</dbReference>
<evidence type="ECO:0000259" key="6">
    <source>
        <dbReference type="Pfam" id="PF00496"/>
    </source>
</evidence>
<dbReference type="Proteomes" id="UP001371218">
    <property type="component" value="Unassembled WGS sequence"/>
</dbReference>
<evidence type="ECO:0000256" key="4">
    <source>
        <dbReference type="ARBA" id="ARBA00022729"/>
    </source>
</evidence>
<dbReference type="EMBL" id="JBBUTG010000004">
    <property type="protein sequence ID" value="MEK8030900.1"/>
    <property type="molecule type" value="Genomic_DNA"/>
</dbReference>
<evidence type="ECO:0000313" key="7">
    <source>
        <dbReference type="EMBL" id="MEK8030900.1"/>
    </source>
</evidence>
<dbReference type="RefSeq" id="WP_341425272.1">
    <property type="nucleotide sequence ID" value="NZ_JBBUTG010000004.1"/>
</dbReference>
<dbReference type="PIRSF" id="PIRSF002741">
    <property type="entry name" value="MppA"/>
    <property type="match status" value="1"/>
</dbReference>
<organism evidence="7 8">
    <name type="scientific">Ideonella lacteola</name>
    <dbReference type="NCBI Taxonomy" id="2984193"/>
    <lineage>
        <taxon>Bacteria</taxon>
        <taxon>Pseudomonadati</taxon>
        <taxon>Pseudomonadota</taxon>
        <taxon>Betaproteobacteria</taxon>
        <taxon>Burkholderiales</taxon>
        <taxon>Sphaerotilaceae</taxon>
        <taxon>Ideonella</taxon>
    </lineage>
</organism>
<dbReference type="InterPro" id="IPR039424">
    <property type="entry name" value="SBP_5"/>
</dbReference>
<dbReference type="InterPro" id="IPR000914">
    <property type="entry name" value="SBP_5_dom"/>
</dbReference>
<dbReference type="Pfam" id="PF00496">
    <property type="entry name" value="SBP_bac_5"/>
    <property type="match status" value="1"/>
</dbReference>
<evidence type="ECO:0000256" key="3">
    <source>
        <dbReference type="ARBA" id="ARBA00022448"/>
    </source>
</evidence>
<comment type="similarity">
    <text evidence="2">Belongs to the bacterial solute-binding protein 5 family.</text>
</comment>
<dbReference type="PANTHER" id="PTHR30290">
    <property type="entry name" value="PERIPLASMIC BINDING COMPONENT OF ABC TRANSPORTER"/>
    <property type="match status" value="1"/>
</dbReference>
<evidence type="ECO:0000256" key="2">
    <source>
        <dbReference type="ARBA" id="ARBA00005695"/>
    </source>
</evidence>
<feature type="domain" description="Solute-binding protein family 5" evidence="6">
    <location>
        <begin position="88"/>
        <end position="520"/>
    </location>
</feature>
<feature type="chain" id="PRO_5046788097" evidence="5">
    <location>
        <begin position="23"/>
        <end position="610"/>
    </location>
</feature>
<evidence type="ECO:0000256" key="5">
    <source>
        <dbReference type="SAM" id="SignalP"/>
    </source>
</evidence>